<dbReference type="Proteomes" id="UP000034086">
    <property type="component" value="Unassembled WGS sequence"/>
</dbReference>
<feature type="transmembrane region" description="Helical" evidence="1">
    <location>
        <begin position="194"/>
        <end position="214"/>
    </location>
</feature>
<feature type="transmembrane region" description="Helical" evidence="1">
    <location>
        <begin position="281"/>
        <end position="306"/>
    </location>
</feature>
<organism evidence="2 3">
    <name type="scientific">Candidatus Woesebacteria bacterium GW2011_GWE1_45_18</name>
    <dbReference type="NCBI Taxonomy" id="1618598"/>
    <lineage>
        <taxon>Bacteria</taxon>
        <taxon>Candidatus Woeseibacteriota</taxon>
    </lineage>
</organism>
<dbReference type="EMBL" id="LCKQ01000004">
    <property type="protein sequence ID" value="KKU04077.1"/>
    <property type="molecule type" value="Genomic_DNA"/>
</dbReference>
<name>A0A0G1M7K2_9BACT</name>
<feature type="transmembrane region" description="Helical" evidence="1">
    <location>
        <begin position="326"/>
        <end position="350"/>
    </location>
</feature>
<dbReference type="NCBIfam" id="NF037982">
    <property type="entry name" value="Nramp_1"/>
    <property type="match status" value="1"/>
</dbReference>
<feature type="transmembrane region" description="Helical" evidence="1">
    <location>
        <begin position="46"/>
        <end position="65"/>
    </location>
</feature>
<feature type="transmembrane region" description="Helical" evidence="1">
    <location>
        <begin position="403"/>
        <end position="425"/>
    </location>
</feature>
<feature type="transmembrane region" description="Helical" evidence="1">
    <location>
        <begin position="20"/>
        <end position="40"/>
    </location>
</feature>
<comment type="caution">
    <text evidence="2">The sequence shown here is derived from an EMBL/GenBank/DDBJ whole genome shotgun (WGS) entry which is preliminary data.</text>
</comment>
<evidence type="ECO:0000313" key="3">
    <source>
        <dbReference type="Proteomes" id="UP000034086"/>
    </source>
</evidence>
<gene>
    <name evidence="2" type="ORF">UX03_C0004G0012</name>
</gene>
<proteinExistence type="predicted"/>
<feature type="transmembrane region" description="Helical" evidence="1">
    <location>
        <begin position="128"/>
        <end position="148"/>
    </location>
</feature>
<keyword evidence="1" id="KW-0472">Membrane</keyword>
<feature type="transmembrane region" description="Helical" evidence="1">
    <location>
        <begin position="94"/>
        <end position="122"/>
    </location>
</feature>
<feature type="transmembrane region" description="Helical" evidence="1">
    <location>
        <begin position="437"/>
        <end position="459"/>
    </location>
</feature>
<evidence type="ECO:0000313" key="2">
    <source>
        <dbReference type="EMBL" id="KKU04077.1"/>
    </source>
</evidence>
<evidence type="ECO:0000256" key="1">
    <source>
        <dbReference type="SAM" id="Phobius"/>
    </source>
</evidence>
<accession>A0A0G1M7K2</accession>
<keyword evidence="1" id="KW-1133">Transmembrane helix</keyword>
<feature type="transmembrane region" description="Helical" evidence="1">
    <location>
        <begin position="377"/>
        <end position="397"/>
    </location>
</feature>
<reference evidence="2 3" key="1">
    <citation type="journal article" date="2015" name="Nature">
        <title>rRNA introns, odd ribosomes, and small enigmatic genomes across a large radiation of phyla.</title>
        <authorList>
            <person name="Brown C.T."/>
            <person name="Hug L.A."/>
            <person name="Thomas B.C."/>
            <person name="Sharon I."/>
            <person name="Castelle C.J."/>
            <person name="Singh A."/>
            <person name="Wilkins M.J."/>
            <person name="Williams K.H."/>
            <person name="Banfield J.F."/>
        </authorList>
    </citation>
    <scope>NUCLEOTIDE SEQUENCE [LARGE SCALE GENOMIC DNA]</scope>
</reference>
<sequence length="470" mass="51990">MNLKPLEKKDLPPPLSLAKLLGPSFILLGLGFGSGELILWPYLSANFGMGIIWGALLGITFQFFINMEIERYVLVTGETVFVGLARKLKNLSPVWFIFSTLIPWMWPGIIASSATLLAHIFGIKYTPLVPIALLVFIGLVLTLGPVVYKTQEVFQRTLILLGVPFIFALAFILAQPPDWQALAQGLIGRGEGYWFLPVGISLATFLGAFAYAGAGGNLNLAQSYYVKEKGYGMGKFSGRITSILTGKEEKIRLEGVTFEPTGENLSRFRLWWKRINIEHLIIFWATGAFSMIMLSLLSFTTVFGNPQGSEGIMFLMSEAGVIAQRTLPFVGIVFLLVAAVMLFSTQFSILDATSRIMSENLAILSPKFFKIEKLPKFYYAFLWIQILAGTIIFSLGITEPLTLIVIGAALNAVAMFVYSGLILVLNHGLEKPLRPSLFRNLAVVVAFLFYGIFSLFTIAQNLPRIYALFS</sequence>
<protein>
    <submittedName>
        <fullName evidence="2">Uncharacterized protein</fullName>
    </submittedName>
</protein>
<dbReference type="AlphaFoldDB" id="A0A0G1M7K2"/>
<feature type="transmembrane region" description="Helical" evidence="1">
    <location>
        <begin position="157"/>
        <end position="174"/>
    </location>
</feature>
<keyword evidence="1" id="KW-0812">Transmembrane</keyword>